<dbReference type="GeneID" id="97994832"/>
<organism evidence="2 3">
    <name type="scientific">Evtepia gabavorous</name>
    <dbReference type="NCBI Taxonomy" id="2211183"/>
    <lineage>
        <taxon>Bacteria</taxon>
        <taxon>Bacillati</taxon>
        <taxon>Bacillota</taxon>
        <taxon>Clostridia</taxon>
        <taxon>Eubacteriales</taxon>
        <taxon>Evtepia</taxon>
    </lineage>
</organism>
<feature type="compositionally biased region" description="Low complexity" evidence="1">
    <location>
        <begin position="75"/>
        <end position="84"/>
    </location>
</feature>
<gene>
    <name evidence="2" type="ORF">DV520_03630</name>
</gene>
<accession>A0A3E2B4Y6</accession>
<dbReference type="OrthoDB" id="1680784at2"/>
<evidence type="ECO:0000313" key="2">
    <source>
        <dbReference type="EMBL" id="RFT07090.1"/>
    </source>
</evidence>
<sequence length="203" mass="21406">MKLWKRNAIAAAIVLFVCGAVYLNWSYSQDTAAGKNLGEAALVGSQNDPLLEKQKEGAAAEEGAAGEEGAKTEEGAAAQEGADAESGTYFSTARLNRQQARDNALSLLQEAAEDEKADQSSVDQANAAIQTMADYTMTEAQIENLITAKGYTDCVAFLGEDSISVVVSAMENGMTDADAARIGEIVMEQTGLKADQIKIIEAE</sequence>
<protein>
    <submittedName>
        <fullName evidence="2">SpoIIIAH-like family protein</fullName>
    </submittedName>
</protein>
<reference evidence="2 3" key="1">
    <citation type="submission" date="2018-07" db="EMBL/GenBank/DDBJ databases">
        <title>GABA Modulating Bacteria of the Human Gut Microbiota.</title>
        <authorList>
            <person name="Strandwitz P."/>
            <person name="Kim K.H."/>
            <person name="Terekhova D."/>
            <person name="Liu J.K."/>
            <person name="Sharma A."/>
            <person name="Levering J."/>
            <person name="Mcdonald D."/>
            <person name="Dietrich D."/>
            <person name="Ramadhar T.R."/>
            <person name="Lekbua A."/>
            <person name="Mroue N."/>
            <person name="Liston C."/>
            <person name="Stewart E.J."/>
            <person name="Dubin M.J."/>
            <person name="Zengler K."/>
            <person name="Knight R."/>
            <person name="Gilbert J.A."/>
            <person name="Clardy J."/>
            <person name="Lewis K."/>
        </authorList>
    </citation>
    <scope>NUCLEOTIDE SEQUENCE [LARGE SCALE GENOMIC DNA]</scope>
    <source>
        <strain evidence="2 3">KLE1738</strain>
    </source>
</reference>
<keyword evidence="3" id="KW-1185">Reference proteome</keyword>
<dbReference type="Proteomes" id="UP000260649">
    <property type="component" value="Unassembled WGS sequence"/>
</dbReference>
<dbReference type="AlphaFoldDB" id="A0A3E2B4Y6"/>
<comment type="caution">
    <text evidence="2">The sequence shown here is derived from an EMBL/GenBank/DDBJ whole genome shotgun (WGS) entry which is preliminary data.</text>
</comment>
<dbReference type="InterPro" id="IPR038503">
    <property type="entry name" value="SpoIIIAH_sf"/>
</dbReference>
<evidence type="ECO:0000313" key="3">
    <source>
        <dbReference type="Proteomes" id="UP000260649"/>
    </source>
</evidence>
<dbReference type="InterPro" id="IPR024232">
    <property type="entry name" value="SpoIIIAH"/>
</dbReference>
<name>A0A3E2B4Y6_9FIRM</name>
<proteinExistence type="predicted"/>
<dbReference type="RefSeq" id="WP_117141822.1">
    <property type="nucleotide sequence ID" value="NZ_CAKXKJ010000001.1"/>
</dbReference>
<dbReference type="Gene3D" id="1.10.287.4300">
    <property type="entry name" value="Stage III sporulation protein AH-like"/>
    <property type="match status" value="1"/>
</dbReference>
<dbReference type="Pfam" id="PF12685">
    <property type="entry name" value="SpoIIIAH"/>
    <property type="match status" value="1"/>
</dbReference>
<feature type="region of interest" description="Disordered" evidence="1">
    <location>
        <begin position="53"/>
        <end position="84"/>
    </location>
</feature>
<evidence type="ECO:0000256" key="1">
    <source>
        <dbReference type="SAM" id="MobiDB-lite"/>
    </source>
</evidence>
<dbReference type="EMBL" id="QQRQ01000004">
    <property type="protein sequence ID" value="RFT07090.1"/>
    <property type="molecule type" value="Genomic_DNA"/>
</dbReference>